<dbReference type="PANTHER" id="PTHR30244">
    <property type="entry name" value="TRANSAMINASE"/>
    <property type="match status" value="1"/>
</dbReference>
<dbReference type="PANTHER" id="PTHR30244:SF34">
    <property type="entry name" value="DTDP-4-AMINO-4,6-DIDEOXYGALACTOSE TRANSAMINASE"/>
    <property type="match status" value="1"/>
</dbReference>
<dbReference type="OrthoDB" id="9768668at2"/>
<evidence type="ECO:0000313" key="6">
    <source>
        <dbReference type="Proteomes" id="UP000199302"/>
    </source>
</evidence>
<reference evidence="5 6" key="1">
    <citation type="submission" date="2016-10" db="EMBL/GenBank/DDBJ databases">
        <authorList>
            <person name="de Groot N.N."/>
        </authorList>
    </citation>
    <scope>NUCLEOTIDE SEQUENCE [LARGE SCALE GENOMIC DNA]</scope>
    <source>
        <strain evidence="6">KMM 9023,NRIC 0796,JCM 17311,KCTC 23692</strain>
    </source>
</reference>
<feature type="modified residue" description="N6-(pyridoxal phosphate)lysine" evidence="3">
    <location>
        <position position="187"/>
    </location>
</feature>
<keyword evidence="3 4" id="KW-0663">Pyridoxal phosphate</keyword>
<evidence type="ECO:0000256" key="4">
    <source>
        <dbReference type="RuleBase" id="RU004508"/>
    </source>
</evidence>
<dbReference type="InterPro" id="IPR015422">
    <property type="entry name" value="PyrdxlP-dep_Trfase_small"/>
</dbReference>
<dbReference type="STRING" id="871652.SAMN04515673_101534"/>
<dbReference type="InterPro" id="IPR000653">
    <property type="entry name" value="DegT/StrS_aminotransferase"/>
</dbReference>
<dbReference type="AlphaFoldDB" id="A0A1I6CXL4"/>
<dbReference type="SUPFAM" id="SSF53383">
    <property type="entry name" value="PLP-dependent transferases"/>
    <property type="match status" value="1"/>
</dbReference>
<gene>
    <name evidence="5" type="ORF">SAMN04515673_101534</name>
</gene>
<comment type="similarity">
    <text evidence="1 4">Belongs to the DegT/DnrJ/EryC1 family.</text>
</comment>
<dbReference type="Proteomes" id="UP000199302">
    <property type="component" value="Unassembled WGS sequence"/>
</dbReference>
<keyword evidence="6" id="KW-1185">Reference proteome</keyword>
<evidence type="ECO:0000256" key="3">
    <source>
        <dbReference type="PIRSR" id="PIRSR000390-2"/>
    </source>
</evidence>
<feature type="active site" description="Proton acceptor" evidence="2">
    <location>
        <position position="187"/>
    </location>
</feature>
<evidence type="ECO:0000256" key="1">
    <source>
        <dbReference type="ARBA" id="ARBA00037999"/>
    </source>
</evidence>
<evidence type="ECO:0000256" key="2">
    <source>
        <dbReference type="PIRSR" id="PIRSR000390-1"/>
    </source>
</evidence>
<dbReference type="Gene3D" id="3.90.1150.10">
    <property type="entry name" value="Aspartate Aminotransferase, domain 1"/>
    <property type="match status" value="1"/>
</dbReference>
<dbReference type="Gene3D" id="3.40.640.10">
    <property type="entry name" value="Type I PLP-dependent aspartate aminotransferase-like (Major domain)"/>
    <property type="match status" value="1"/>
</dbReference>
<dbReference type="GO" id="GO:0030170">
    <property type="term" value="F:pyridoxal phosphate binding"/>
    <property type="evidence" value="ECO:0007669"/>
    <property type="project" value="TreeGrafter"/>
</dbReference>
<dbReference type="InterPro" id="IPR015424">
    <property type="entry name" value="PyrdxlP-dep_Trfase"/>
</dbReference>
<organism evidence="5 6">
    <name type="scientific">Poseidonocella sedimentorum</name>
    <dbReference type="NCBI Taxonomy" id="871652"/>
    <lineage>
        <taxon>Bacteria</taxon>
        <taxon>Pseudomonadati</taxon>
        <taxon>Pseudomonadota</taxon>
        <taxon>Alphaproteobacteria</taxon>
        <taxon>Rhodobacterales</taxon>
        <taxon>Roseobacteraceae</taxon>
        <taxon>Poseidonocella</taxon>
    </lineage>
</organism>
<dbReference type="RefSeq" id="WP_092076304.1">
    <property type="nucleotide sequence ID" value="NZ_FOYI01000001.1"/>
</dbReference>
<dbReference type="EMBL" id="FOYI01000001">
    <property type="protein sequence ID" value="SFQ97841.1"/>
    <property type="molecule type" value="Genomic_DNA"/>
</dbReference>
<dbReference type="InterPro" id="IPR015421">
    <property type="entry name" value="PyrdxlP-dep_Trfase_major"/>
</dbReference>
<dbReference type="GO" id="GO:0000271">
    <property type="term" value="P:polysaccharide biosynthetic process"/>
    <property type="evidence" value="ECO:0007669"/>
    <property type="project" value="TreeGrafter"/>
</dbReference>
<dbReference type="PIRSF" id="PIRSF000390">
    <property type="entry name" value="PLP_StrS"/>
    <property type="match status" value="1"/>
</dbReference>
<evidence type="ECO:0000313" key="5">
    <source>
        <dbReference type="EMBL" id="SFQ97841.1"/>
    </source>
</evidence>
<sequence>MTPSRTPTAEPIPAHARAEVDRLFESGDLFRYADPANAPVARLEEAFAALLGRRYALAVSSCSAALFLSLEALDLPRDARVLIPGFTFAAVPSSVIHARATPVLAEVGADYRLDMDDVERQLRGGVDAVLVSHMRGHISDMDRLTALCEAHQVPLIEDAAHALGASWDGRPAGSMGVIGAFSFQSYKLVNGGEGGMLVTDDPDLFARAVIMSGAYEHTWAQHLADHDVALRAAFTRWQNRLPLFNLRLSNLSAAVIRAQLDDIPRRVAAGRAKYDRLAELLAASPWFNVPQPLAKEIRAPDSMQFNLSGMSPEQIDGFVAEASQRGVSVQVFGRATDNARAFWNWQFLGQTPVLPQTEAMLARACDLRLPPALTLGEITGIARALIEAAKAVCAPAPGRAPAYGT</sequence>
<accession>A0A1I6CXL4</accession>
<proteinExistence type="inferred from homology"/>
<name>A0A1I6CXL4_9RHOB</name>
<dbReference type="GO" id="GO:0008483">
    <property type="term" value="F:transaminase activity"/>
    <property type="evidence" value="ECO:0007669"/>
    <property type="project" value="TreeGrafter"/>
</dbReference>
<dbReference type="Pfam" id="PF01041">
    <property type="entry name" value="DegT_DnrJ_EryC1"/>
    <property type="match status" value="1"/>
</dbReference>
<protein>
    <submittedName>
        <fullName evidence="5">dTDP-4-amino-4,6-dideoxygalactose transaminase</fullName>
    </submittedName>
</protein>